<reference evidence="16 17" key="1">
    <citation type="submission" date="2011-06" db="EMBL/GenBank/DDBJ databases">
        <title>The draft genome of Thiorhodococcus drewsii AZ1.</title>
        <authorList>
            <consortium name="US DOE Joint Genome Institute (JGI-PGF)"/>
            <person name="Lucas S."/>
            <person name="Han J."/>
            <person name="Lapidus A."/>
            <person name="Cheng J.-F."/>
            <person name="Goodwin L."/>
            <person name="Pitluck S."/>
            <person name="Peters L."/>
            <person name="Land M.L."/>
            <person name="Hauser L."/>
            <person name="Vogl K."/>
            <person name="Liu Z."/>
            <person name="Imhoff J."/>
            <person name="Thiel V."/>
            <person name="Frigaard N.-U."/>
            <person name="Bryant D.A."/>
            <person name="Woyke T.J."/>
        </authorList>
    </citation>
    <scope>NUCLEOTIDE SEQUENCE [LARGE SCALE GENOMIC DNA]</scope>
    <source>
        <strain evidence="16 17">AZ1</strain>
    </source>
</reference>
<comment type="caution">
    <text evidence="16">The sequence shown here is derived from an EMBL/GenBank/DDBJ whole genome shotgun (WGS) entry which is preliminary data.</text>
</comment>
<dbReference type="GO" id="GO:0044718">
    <property type="term" value="P:siderophore transmembrane transport"/>
    <property type="evidence" value="ECO:0007669"/>
    <property type="project" value="TreeGrafter"/>
</dbReference>
<feature type="domain" description="TonB-dependent receptor plug" evidence="15">
    <location>
        <begin position="43"/>
        <end position="152"/>
    </location>
</feature>
<dbReference type="Pfam" id="PF07715">
    <property type="entry name" value="Plug"/>
    <property type="match status" value="1"/>
</dbReference>
<name>G2E6Y0_9GAMM</name>
<evidence type="ECO:0000256" key="3">
    <source>
        <dbReference type="ARBA" id="ARBA00022448"/>
    </source>
</evidence>
<dbReference type="eggNOG" id="COG4771">
    <property type="taxonomic scope" value="Bacteria"/>
</dbReference>
<dbReference type="InterPro" id="IPR012910">
    <property type="entry name" value="Plug_dom"/>
</dbReference>
<feature type="chain" id="PRO_5003428456" evidence="13">
    <location>
        <begin position="20"/>
        <end position="691"/>
    </location>
</feature>
<evidence type="ECO:0000256" key="4">
    <source>
        <dbReference type="ARBA" id="ARBA00022452"/>
    </source>
</evidence>
<evidence type="ECO:0000256" key="11">
    <source>
        <dbReference type="PROSITE-ProRule" id="PRU01360"/>
    </source>
</evidence>
<dbReference type="RefSeq" id="WP_007042756.1">
    <property type="nucleotide sequence ID" value="NZ_AFWT01000045.1"/>
</dbReference>
<dbReference type="AlphaFoldDB" id="G2E6Y0"/>
<protein>
    <submittedName>
        <fullName evidence="16">TonB-dependent receptor</fullName>
    </submittedName>
</protein>
<keyword evidence="6 13" id="KW-0732">Signal</keyword>
<comment type="subcellular location">
    <subcellularLocation>
        <location evidence="1 11">Cell outer membrane</location>
        <topology evidence="1 11">Multi-pass membrane protein</topology>
    </subcellularLocation>
</comment>
<keyword evidence="3 11" id="KW-0813">Transport</keyword>
<evidence type="ECO:0000256" key="10">
    <source>
        <dbReference type="ARBA" id="ARBA00023237"/>
    </source>
</evidence>
<keyword evidence="4 11" id="KW-1134">Transmembrane beta strand</keyword>
<keyword evidence="9 16" id="KW-0675">Receptor</keyword>
<evidence type="ECO:0000256" key="8">
    <source>
        <dbReference type="ARBA" id="ARBA00023136"/>
    </source>
</evidence>
<dbReference type="PANTHER" id="PTHR30069">
    <property type="entry name" value="TONB-DEPENDENT OUTER MEMBRANE RECEPTOR"/>
    <property type="match status" value="1"/>
</dbReference>
<evidence type="ECO:0000256" key="6">
    <source>
        <dbReference type="ARBA" id="ARBA00022729"/>
    </source>
</evidence>
<evidence type="ECO:0000256" key="2">
    <source>
        <dbReference type="ARBA" id="ARBA00008143"/>
    </source>
</evidence>
<proteinExistence type="inferred from homology"/>
<dbReference type="InterPro" id="IPR000531">
    <property type="entry name" value="Beta-barrel_TonB"/>
</dbReference>
<evidence type="ECO:0000256" key="12">
    <source>
        <dbReference type="RuleBase" id="RU003357"/>
    </source>
</evidence>
<comment type="similarity">
    <text evidence="2">Belongs to the TonB-dependent receptor family. Hemoglobin/haptoglobin binding protein subfamily.</text>
</comment>
<evidence type="ECO:0000256" key="5">
    <source>
        <dbReference type="ARBA" id="ARBA00022692"/>
    </source>
</evidence>
<keyword evidence="7 12" id="KW-0798">TonB box</keyword>
<evidence type="ECO:0000259" key="15">
    <source>
        <dbReference type="Pfam" id="PF07715"/>
    </source>
</evidence>
<dbReference type="Gene3D" id="2.170.130.10">
    <property type="entry name" value="TonB-dependent receptor, plug domain"/>
    <property type="match status" value="1"/>
</dbReference>
<dbReference type="InterPro" id="IPR037066">
    <property type="entry name" value="Plug_dom_sf"/>
</dbReference>
<dbReference type="SUPFAM" id="SSF56935">
    <property type="entry name" value="Porins"/>
    <property type="match status" value="1"/>
</dbReference>
<dbReference type="InterPro" id="IPR036942">
    <property type="entry name" value="Beta-barrel_TonB_sf"/>
</dbReference>
<accession>G2E6Y0</accession>
<evidence type="ECO:0000313" key="17">
    <source>
        <dbReference type="Proteomes" id="UP000004200"/>
    </source>
</evidence>
<feature type="domain" description="TonB-dependent receptor-like beta-barrel" evidence="14">
    <location>
        <begin position="274"/>
        <end position="658"/>
    </location>
</feature>
<dbReference type="GO" id="GO:0015344">
    <property type="term" value="F:siderophore uptake transmembrane transporter activity"/>
    <property type="evidence" value="ECO:0007669"/>
    <property type="project" value="TreeGrafter"/>
</dbReference>
<gene>
    <name evidence="16" type="ORF">ThidrDRAFT_4043</name>
</gene>
<dbReference type="OrthoDB" id="9815954at2"/>
<evidence type="ECO:0000313" key="16">
    <source>
        <dbReference type="EMBL" id="EGV28142.1"/>
    </source>
</evidence>
<evidence type="ECO:0000256" key="7">
    <source>
        <dbReference type="ARBA" id="ARBA00023077"/>
    </source>
</evidence>
<dbReference type="Proteomes" id="UP000004200">
    <property type="component" value="Unassembled WGS sequence"/>
</dbReference>
<dbReference type="PANTHER" id="PTHR30069:SF29">
    <property type="entry name" value="HEMOGLOBIN AND HEMOGLOBIN-HAPTOGLOBIN-BINDING PROTEIN 1-RELATED"/>
    <property type="match status" value="1"/>
</dbReference>
<feature type="signal peptide" evidence="13">
    <location>
        <begin position="1"/>
        <end position="19"/>
    </location>
</feature>
<dbReference type="Pfam" id="PF00593">
    <property type="entry name" value="TonB_dep_Rec_b-barrel"/>
    <property type="match status" value="1"/>
</dbReference>
<keyword evidence="10 11" id="KW-0998">Cell outer membrane</keyword>
<keyword evidence="8 11" id="KW-0472">Membrane</keyword>
<dbReference type="PROSITE" id="PS52016">
    <property type="entry name" value="TONB_DEPENDENT_REC_3"/>
    <property type="match status" value="1"/>
</dbReference>
<keyword evidence="5 11" id="KW-0812">Transmembrane</keyword>
<keyword evidence="17" id="KW-1185">Reference proteome</keyword>
<organism evidence="16 17">
    <name type="scientific">Thiorhodococcus drewsii AZ1</name>
    <dbReference type="NCBI Taxonomy" id="765913"/>
    <lineage>
        <taxon>Bacteria</taxon>
        <taxon>Pseudomonadati</taxon>
        <taxon>Pseudomonadota</taxon>
        <taxon>Gammaproteobacteria</taxon>
        <taxon>Chromatiales</taxon>
        <taxon>Chromatiaceae</taxon>
        <taxon>Thiorhodococcus</taxon>
    </lineage>
</organism>
<evidence type="ECO:0000259" key="14">
    <source>
        <dbReference type="Pfam" id="PF00593"/>
    </source>
</evidence>
<dbReference type="GO" id="GO:0009279">
    <property type="term" value="C:cell outer membrane"/>
    <property type="evidence" value="ECO:0007669"/>
    <property type="project" value="UniProtKB-SubCell"/>
</dbReference>
<sequence length="691" mass="76306">MKTQFLFSTLGLLATPVLADTSGQALFGSEQTVSIATGRTHPIRTAPAVATVISPQDIRDGGFRSVVEALRLVPGFHLGLNSDYGPNLTVRGFTGLGAGNLLVLLDGLPQTDGLLGNPLAVLGTVPLDAIERIEVTRGPGSSVFGADAFSGVINVITRQQVEQNRITMGAGSWRSREGRLLTGMTQDTATLVLSAEARSGDGPAPILDGDRLSLIDDQLGTGFSLAPSRLDTGFRTLGLLLNARLGRTRAMARLSRMQSELGAGMLGVIDPTGTRRVQTAEGRLDHRVTFSDRLDLTLRLDAAQTRLWLNDITWFPDTGIFAQAVRFDAGAEQETWRLRADLRYALDSRHFITAGLGYERVRSRIDAMDLTGLNTRDLAFLRLLSLGFGGTGDGSGVSLRDVAQTLLHATQASDSQERRRLLSAYVQDEWLIAPKWSLTWGVRLDAYSDLGTQFSPRAVLVWTPLPEWTLKLLYGEGFRAPTQLEAQGGLLPVYRANPALEPERLRTLELGLSYQPHPRLDLGLNLFRHETRDQIRLQDRGLYAEPENVGRQVGQGAEFEWRWRLTRHLSARGWYAYQFNTDETTGKDAGFSPHHRLYGSLQYQLGRTFFNLQGLYVGDRARVAEDSRDEAPEYGQLDLLVRQDLNKQISVQLDIRNLLNGHLYEASPGTALPQDLKLGERSYMASLEVRF</sequence>
<evidence type="ECO:0000256" key="9">
    <source>
        <dbReference type="ARBA" id="ARBA00023170"/>
    </source>
</evidence>
<evidence type="ECO:0000256" key="13">
    <source>
        <dbReference type="SAM" id="SignalP"/>
    </source>
</evidence>
<dbReference type="STRING" id="765913.ThidrDRAFT_4043"/>
<evidence type="ECO:0000256" key="1">
    <source>
        <dbReference type="ARBA" id="ARBA00004571"/>
    </source>
</evidence>
<dbReference type="CDD" id="cd01347">
    <property type="entry name" value="ligand_gated_channel"/>
    <property type="match status" value="1"/>
</dbReference>
<dbReference type="Gene3D" id="2.40.170.20">
    <property type="entry name" value="TonB-dependent receptor, beta-barrel domain"/>
    <property type="match status" value="1"/>
</dbReference>
<dbReference type="InterPro" id="IPR039426">
    <property type="entry name" value="TonB-dep_rcpt-like"/>
</dbReference>
<dbReference type="EMBL" id="AFWT01000045">
    <property type="protein sequence ID" value="EGV28142.1"/>
    <property type="molecule type" value="Genomic_DNA"/>
</dbReference>